<feature type="region of interest" description="Disordered" evidence="1">
    <location>
        <begin position="45"/>
        <end position="64"/>
    </location>
</feature>
<accession>A0A9Q0NPV3</accession>
<dbReference type="AlphaFoldDB" id="A0A9Q0NPV3"/>
<dbReference type="OrthoDB" id="272703at2759"/>
<organism evidence="2 3">
    <name type="scientific">Salix viminalis</name>
    <name type="common">Common osier</name>
    <name type="synonym">Basket willow</name>
    <dbReference type="NCBI Taxonomy" id="40686"/>
    <lineage>
        <taxon>Eukaryota</taxon>
        <taxon>Viridiplantae</taxon>
        <taxon>Streptophyta</taxon>
        <taxon>Embryophyta</taxon>
        <taxon>Tracheophyta</taxon>
        <taxon>Spermatophyta</taxon>
        <taxon>Magnoliopsida</taxon>
        <taxon>eudicotyledons</taxon>
        <taxon>Gunneridae</taxon>
        <taxon>Pentapetalae</taxon>
        <taxon>rosids</taxon>
        <taxon>fabids</taxon>
        <taxon>Malpighiales</taxon>
        <taxon>Salicaceae</taxon>
        <taxon>Saliceae</taxon>
        <taxon>Salix</taxon>
    </lineage>
</organism>
<reference evidence="2 3" key="1">
    <citation type="journal article" date="2023" name="Int. J. Mol. Sci.">
        <title>De Novo Assembly and Annotation of 11 Diverse Shrub Willow (Salix) Genomes Reveals Novel Gene Organization in Sex-Linked Regions.</title>
        <authorList>
            <person name="Hyden B."/>
            <person name="Feng K."/>
            <person name="Yates T.B."/>
            <person name="Jawdy S."/>
            <person name="Cereghino C."/>
            <person name="Smart L.B."/>
            <person name="Muchero W."/>
        </authorList>
    </citation>
    <scope>NUCLEOTIDE SEQUENCE [LARGE SCALE GENOMIC DNA]</scope>
    <source>
        <tissue evidence="2">Shoot tip</tissue>
    </source>
</reference>
<keyword evidence="3" id="KW-1185">Reference proteome</keyword>
<protein>
    <submittedName>
        <fullName evidence="2">TRANSFORMER-2-RELATED</fullName>
    </submittedName>
</protein>
<dbReference type="Proteomes" id="UP001151529">
    <property type="component" value="Chromosome 18"/>
</dbReference>
<evidence type="ECO:0000256" key="1">
    <source>
        <dbReference type="SAM" id="MobiDB-lite"/>
    </source>
</evidence>
<sequence>MCGTISNPTIVDKASYQNSRKLNGDFLLVTELVCSIYNDQHKREISSDSSDDYHDEVNENLERSTKKHDELQNKVSHMEERLENKQQFVSDLQKKALILEGALLTAKKLSSQRRMQLTKLQKCFLQTKEYSNRLKSCEQELKCLGYRQCC</sequence>
<comment type="caution">
    <text evidence="2">The sequence shown here is derived from an EMBL/GenBank/DDBJ whole genome shotgun (WGS) entry which is preliminary data.</text>
</comment>
<evidence type="ECO:0000313" key="3">
    <source>
        <dbReference type="Proteomes" id="UP001151529"/>
    </source>
</evidence>
<gene>
    <name evidence="2" type="ORF">OIU85_012703</name>
</gene>
<name>A0A9Q0NPV3_SALVM</name>
<proteinExistence type="predicted"/>
<dbReference type="EMBL" id="JAPFFL010000017">
    <property type="protein sequence ID" value="KAJ6673718.1"/>
    <property type="molecule type" value="Genomic_DNA"/>
</dbReference>
<evidence type="ECO:0000313" key="2">
    <source>
        <dbReference type="EMBL" id="KAJ6673718.1"/>
    </source>
</evidence>